<proteinExistence type="predicted"/>
<feature type="transmembrane region" description="Helical" evidence="1">
    <location>
        <begin position="160"/>
        <end position="180"/>
    </location>
</feature>
<dbReference type="GO" id="GO:0048309">
    <property type="term" value="P:endoplasmic reticulum inheritance"/>
    <property type="evidence" value="ECO:0007669"/>
    <property type="project" value="TreeGrafter"/>
</dbReference>
<dbReference type="EMBL" id="KN824277">
    <property type="protein sequence ID" value="KIM34433.1"/>
    <property type="molecule type" value="Genomic_DNA"/>
</dbReference>
<dbReference type="GO" id="GO:0097038">
    <property type="term" value="C:perinuclear endoplasmic reticulum"/>
    <property type="evidence" value="ECO:0007669"/>
    <property type="project" value="TreeGrafter"/>
</dbReference>
<evidence type="ECO:0008006" key="4">
    <source>
        <dbReference type="Google" id="ProtNLM"/>
    </source>
</evidence>
<reference evidence="2 3" key="1">
    <citation type="submission" date="2014-04" db="EMBL/GenBank/DDBJ databases">
        <authorList>
            <consortium name="DOE Joint Genome Institute"/>
            <person name="Kuo A."/>
            <person name="Zuccaro A."/>
            <person name="Kohler A."/>
            <person name="Nagy L.G."/>
            <person name="Floudas D."/>
            <person name="Copeland A."/>
            <person name="Barry K.W."/>
            <person name="Cichocki N."/>
            <person name="Veneault-Fourrey C."/>
            <person name="LaButti K."/>
            <person name="Lindquist E.A."/>
            <person name="Lipzen A."/>
            <person name="Lundell T."/>
            <person name="Morin E."/>
            <person name="Murat C."/>
            <person name="Sun H."/>
            <person name="Tunlid A."/>
            <person name="Henrissat B."/>
            <person name="Grigoriev I.V."/>
            <person name="Hibbett D.S."/>
            <person name="Martin F."/>
            <person name="Nordberg H.P."/>
            <person name="Cantor M.N."/>
            <person name="Hua S.X."/>
        </authorList>
    </citation>
    <scope>NUCLEOTIDE SEQUENCE [LARGE SCALE GENOMIC DNA]</scope>
    <source>
        <strain evidence="2 3">MAFF 305830</strain>
    </source>
</reference>
<keyword evidence="3" id="KW-1185">Reference proteome</keyword>
<dbReference type="InterPro" id="IPR013635">
    <property type="entry name" value="Ice2"/>
</dbReference>
<sequence length="379" mass="42147">MSSLLFWNAFAAFASTAQITTLLEILIFLPLTLATLSQSAFLLLSLLLTLHSIIHSTLSLVLPTINFSSGRILSLPSFLPFFQLPVHPFLLLLVFNIFSTLTSTTPSFLITLTSWYGTLLRYSSPVMAGLESLASLIVIQSAGMVSKELAERSEGYQFGLLIASASAYVAAAAWVVLSFVDAASTPITAMLFGCALTSLLFLTGIGFALRRTNVVESSALACFVAYNIWQCTDDTRVTDYDWGNIGSQYSPLVENLIPHLETMFKFMTQSLPRPLIAALLFRLVILHRASRIVAKMSDDGWDEDDGAAGWEGRPSSNITNLVLTYRQTIFILVYSHLLLIDHNVDVYWRWANVFFTLLMWSVELLVWGTDDEESHWKVD</sequence>
<dbReference type="GO" id="GO:0005789">
    <property type="term" value="C:endoplasmic reticulum membrane"/>
    <property type="evidence" value="ECO:0007669"/>
    <property type="project" value="TreeGrafter"/>
</dbReference>
<evidence type="ECO:0000256" key="1">
    <source>
        <dbReference type="SAM" id="Phobius"/>
    </source>
</evidence>
<dbReference type="Pfam" id="PF08426">
    <property type="entry name" value="ICE2"/>
    <property type="match status" value="1"/>
</dbReference>
<dbReference type="STRING" id="933852.A0A0C2X8Q8"/>
<keyword evidence="1" id="KW-0812">Transmembrane</keyword>
<dbReference type="PANTHER" id="PTHR31726:SF2">
    <property type="entry name" value="PROTEIN ICE2"/>
    <property type="match status" value="1"/>
</dbReference>
<dbReference type="OrthoDB" id="5577218at2759"/>
<evidence type="ECO:0000313" key="2">
    <source>
        <dbReference type="EMBL" id="KIM34433.1"/>
    </source>
</evidence>
<accession>A0A0C2X8Q8</accession>
<dbReference type="GO" id="GO:0000921">
    <property type="term" value="P:septin ring assembly"/>
    <property type="evidence" value="ECO:0007669"/>
    <property type="project" value="TreeGrafter"/>
</dbReference>
<dbReference type="HOGENOM" id="CLU_027878_0_0_1"/>
<feature type="transmembrane region" description="Helical" evidence="1">
    <location>
        <begin position="346"/>
        <end position="367"/>
    </location>
</feature>
<evidence type="ECO:0000313" key="3">
    <source>
        <dbReference type="Proteomes" id="UP000054097"/>
    </source>
</evidence>
<protein>
    <recommendedName>
        <fullName evidence="4">ICE2-domain-containing protein</fullName>
    </recommendedName>
</protein>
<name>A0A0C2X8Q8_SERVB</name>
<organism evidence="2 3">
    <name type="scientific">Serendipita vermifera MAFF 305830</name>
    <dbReference type="NCBI Taxonomy" id="933852"/>
    <lineage>
        <taxon>Eukaryota</taxon>
        <taxon>Fungi</taxon>
        <taxon>Dikarya</taxon>
        <taxon>Basidiomycota</taxon>
        <taxon>Agaricomycotina</taxon>
        <taxon>Agaricomycetes</taxon>
        <taxon>Sebacinales</taxon>
        <taxon>Serendipitaceae</taxon>
        <taxon>Serendipita</taxon>
    </lineage>
</organism>
<dbReference type="GO" id="GO:0032541">
    <property type="term" value="C:cortical endoplasmic reticulum"/>
    <property type="evidence" value="ECO:0007669"/>
    <property type="project" value="TreeGrafter"/>
</dbReference>
<reference evidence="3" key="2">
    <citation type="submission" date="2015-01" db="EMBL/GenBank/DDBJ databases">
        <title>Evolutionary Origins and Diversification of the Mycorrhizal Mutualists.</title>
        <authorList>
            <consortium name="DOE Joint Genome Institute"/>
            <consortium name="Mycorrhizal Genomics Consortium"/>
            <person name="Kohler A."/>
            <person name="Kuo A."/>
            <person name="Nagy L.G."/>
            <person name="Floudas D."/>
            <person name="Copeland A."/>
            <person name="Barry K.W."/>
            <person name="Cichocki N."/>
            <person name="Veneault-Fourrey C."/>
            <person name="LaButti K."/>
            <person name="Lindquist E.A."/>
            <person name="Lipzen A."/>
            <person name="Lundell T."/>
            <person name="Morin E."/>
            <person name="Murat C."/>
            <person name="Riley R."/>
            <person name="Ohm R."/>
            <person name="Sun H."/>
            <person name="Tunlid A."/>
            <person name="Henrissat B."/>
            <person name="Grigoriev I.V."/>
            <person name="Hibbett D.S."/>
            <person name="Martin F."/>
        </authorList>
    </citation>
    <scope>NUCLEOTIDE SEQUENCE [LARGE SCALE GENOMIC DNA]</scope>
    <source>
        <strain evidence="3">MAFF 305830</strain>
    </source>
</reference>
<dbReference type="PANTHER" id="PTHR31726">
    <property type="entry name" value="PROTEIN ICE2"/>
    <property type="match status" value="1"/>
</dbReference>
<feature type="transmembrane region" description="Helical" evidence="1">
    <location>
        <begin position="186"/>
        <end position="209"/>
    </location>
</feature>
<dbReference type="Proteomes" id="UP000054097">
    <property type="component" value="Unassembled WGS sequence"/>
</dbReference>
<keyword evidence="1" id="KW-1133">Transmembrane helix</keyword>
<feature type="transmembrane region" description="Helical" evidence="1">
    <location>
        <begin position="41"/>
        <end position="65"/>
    </location>
</feature>
<keyword evidence="1" id="KW-0472">Membrane</keyword>
<dbReference type="AlphaFoldDB" id="A0A0C2X8Q8"/>
<gene>
    <name evidence="2" type="ORF">M408DRAFT_95770</name>
</gene>